<evidence type="ECO:0000313" key="11">
    <source>
        <dbReference type="WBParaSite" id="L893_g16904.t1"/>
    </source>
</evidence>
<dbReference type="PANTHER" id="PTHR12707:SF0">
    <property type="entry name" value="PININ"/>
    <property type="match status" value="1"/>
</dbReference>
<dbReference type="Pfam" id="PF04696">
    <property type="entry name" value="Pinin_SDK_memA"/>
    <property type="match status" value="1"/>
</dbReference>
<proteinExistence type="inferred from homology"/>
<dbReference type="AlphaFoldDB" id="A0A1I7YJA2"/>
<protein>
    <submittedName>
        <fullName evidence="11">Pinin_SDK_memA domain-containing protein</fullName>
    </submittedName>
</protein>
<reference evidence="11" key="1">
    <citation type="submission" date="2016-11" db="UniProtKB">
        <authorList>
            <consortium name="WormBaseParasite"/>
        </authorList>
    </citation>
    <scope>IDENTIFICATION</scope>
</reference>
<accession>A0A1I7YJA2</accession>
<evidence type="ECO:0000256" key="2">
    <source>
        <dbReference type="ARBA" id="ARBA00010386"/>
    </source>
</evidence>
<keyword evidence="7" id="KW-0539">Nucleus</keyword>
<evidence type="ECO:0000256" key="1">
    <source>
        <dbReference type="ARBA" id="ARBA00004123"/>
    </source>
</evidence>
<evidence type="ECO:0000256" key="5">
    <source>
        <dbReference type="ARBA" id="ARBA00023163"/>
    </source>
</evidence>
<feature type="region of interest" description="Disordered" evidence="8">
    <location>
        <begin position="284"/>
        <end position="354"/>
    </location>
</feature>
<dbReference type="GO" id="GO:0008380">
    <property type="term" value="P:RNA splicing"/>
    <property type="evidence" value="ECO:0007669"/>
    <property type="project" value="UniProtKB-KW"/>
</dbReference>
<evidence type="ECO:0000256" key="8">
    <source>
        <dbReference type="SAM" id="MobiDB-lite"/>
    </source>
</evidence>
<sequence>MTLRTDSLNSKIEQAYDDLRGIESKISTITGRPSVRDRLAPVGAANRRRSEPDQSFFTDRRVQTVGDKRRLLITAADNGPSSLKRGRLSLSSRETVEEIDEEDEKPIKRSLQSTVVLPTIETKSRAAAINEMKETENKTESGRNRRMFANLLVGTLRRFEKDEKKISDVEKVQATKQREVERRLEQTREEERTKLNRERDELQQQRQQKEREIMRLKRDKAIVQYADEKEAHYKRLLNFIQTKAKPSVFYAPAKHTMRTLELQKDSAKKIEDLIAEVREKVKQDLSTLTPEEVDESMEVKGAEEERVEEQAATEPEKDNEQVEADTEGDVNSLEPVVPEQDDEEHREGTSSPTA</sequence>
<comment type="subcellular location">
    <subcellularLocation>
        <location evidence="1">Nucleus</location>
    </subcellularLocation>
</comment>
<keyword evidence="6" id="KW-0508">mRNA splicing</keyword>
<dbReference type="GO" id="GO:0006397">
    <property type="term" value="P:mRNA processing"/>
    <property type="evidence" value="ECO:0007669"/>
    <property type="project" value="UniProtKB-KW"/>
</dbReference>
<keyword evidence="4" id="KW-0805">Transcription regulation</keyword>
<evidence type="ECO:0000259" key="9">
    <source>
        <dbReference type="Pfam" id="PF04696"/>
    </source>
</evidence>
<dbReference type="GO" id="GO:0071013">
    <property type="term" value="C:catalytic step 2 spliceosome"/>
    <property type="evidence" value="ECO:0007669"/>
    <property type="project" value="TreeGrafter"/>
</dbReference>
<dbReference type="PANTHER" id="PTHR12707">
    <property type="entry name" value="PINN"/>
    <property type="match status" value="1"/>
</dbReference>
<keyword evidence="10" id="KW-1185">Reference proteome</keyword>
<comment type="similarity">
    <text evidence="2">Belongs to the pinin family.</text>
</comment>
<evidence type="ECO:0000313" key="10">
    <source>
        <dbReference type="Proteomes" id="UP000095287"/>
    </source>
</evidence>
<evidence type="ECO:0000256" key="7">
    <source>
        <dbReference type="ARBA" id="ARBA00023242"/>
    </source>
</evidence>
<evidence type="ECO:0000256" key="3">
    <source>
        <dbReference type="ARBA" id="ARBA00022664"/>
    </source>
</evidence>
<keyword evidence="3" id="KW-0507">mRNA processing</keyword>
<evidence type="ECO:0000256" key="6">
    <source>
        <dbReference type="ARBA" id="ARBA00023187"/>
    </source>
</evidence>
<dbReference type="Proteomes" id="UP000095287">
    <property type="component" value="Unplaced"/>
</dbReference>
<name>A0A1I7YJA2_9BILA</name>
<dbReference type="WBParaSite" id="L893_g16904.t1">
    <property type="protein sequence ID" value="L893_g16904.t1"/>
    <property type="gene ID" value="L893_g16904"/>
</dbReference>
<dbReference type="InterPro" id="IPR039853">
    <property type="entry name" value="Pinin"/>
</dbReference>
<dbReference type="InterPro" id="IPR006786">
    <property type="entry name" value="Pinin_SDK_MemA"/>
</dbReference>
<feature type="region of interest" description="Disordered" evidence="8">
    <location>
        <begin position="174"/>
        <end position="206"/>
    </location>
</feature>
<evidence type="ECO:0000256" key="4">
    <source>
        <dbReference type="ARBA" id="ARBA00023015"/>
    </source>
</evidence>
<feature type="domain" description="Pinin/SDK/MemA protein" evidence="9">
    <location>
        <begin position="139"/>
        <end position="267"/>
    </location>
</feature>
<organism evidence="10 11">
    <name type="scientific">Steinernema glaseri</name>
    <dbReference type="NCBI Taxonomy" id="37863"/>
    <lineage>
        <taxon>Eukaryota</taxon>
        <taxon>Metazoa</taxon>
        <taxon>Ecdysozoa</taxon>
        <taxon>Nematoda</taxon>
        <taxon>Chromadorea</taxon>
        <taxon>Rhabditida</taxon>
        <taxon>Tylenchina</taxon>
        <taxon>Panagrolaimomorpha</taxon>
        <taxon>Strongyloidoidea</taxon>
        <taxon>Steinernematidae</taxon>
        <taxon>Steinernema</taxon>
    </lineage>
</organism>
<keyword evidence="5" id="KW-0804">Transcription</keyword>